<evidence type="ECO:0000256" key="2">
    <source>
        <dbReference type="ARBA" id="ARBA00022741"/>
    </source>
</evidence>
<evidence type="ECO:0000256" key="1">
    <source>
        <dbReference type="ARBA" id="ARBA00022679"/>
    </source>
</evidence>
<dbReference type="Proteomes" id="UP000255110">
    <property type="component" value="Unassembled WGS sequence"/>
</dbReference>
<dbReference type="InterPro" id="IPR045269">
    <property type="entry name" value="Atg1-like"/>
</dbReference>
<dbReference type="SUPFAM" id="SSF56112">
    <property type="entry name" value="Protein kinase-like (PK-like)"/>
    <property type="match status" value="1"/>
</dbReference>
<evidence type="ECO:0000256" key="4">
    <source>
        <dbReference type="ARBA" id="ARBA00022840"/>
    </source>
</evidence>
<dbReference type="Gene3D" id="1.10.510.10">
    <property type="entry name" value="Transferase(Phosphotransferase) domain 1"/>
    <property type="match status" value="1"/>
</dbReference>
<dbReference type="GO" id="GO:0005524">
    <property type="term" value="F:ATP binding"/>
    <property type="evidence" value="ECO:0007669"/>
    <property type="project" value="UniProtKB-KW"/>
</dbReference>
<accession>A0A378LCI0</accession>
<dbReference type="PANTHER" id="PTHR24348:SF22">
    <property type="entry name" value="NON-SPECIFIC SERINE_THREONINE PROTEIN KINASE"/>
    <property type="match status" value="1"/>
</dbReference>
<reference evidence="7 9" key="1">
    <citation type="submission" date="2015-11" db="EMBL/GenBank/DDBJ databases">
        <title>Genomic analysis of 38 Legionella species identifies large and diverse effector repertoires.</title>
        <authorList>
            <person name="Burstein D."/>
            <person name="Amaro F."/>
            <person name="Zusman T."/>
            <person name="Lifshitz Z."/>
            <person name="Cohen O."/>
            <person name="Gilbert J.A."/>
            <person name="Pupko T."/>
            <person name="Shuman H.A."/>
            <person name="Segal G."/>
        </authorList>
    </citation>
    <scope>NUCLEOTIDE SEQUENCE [LARGE SCALE GENOMIC DNA]</scope>
    <source>
        <strain evidence="7 9">SC-18-C9</strain>
    </source>
</reference>
<dbReference type="EMBL" id="UGOY01000001">
    <property type="protein sequence ID" value="STY24397.1"/>
    <property type="molecule type" value="Genomic_DNA"/>
</dbReference>
<dbReference type="InterPro" id="IPR011009">
    <property type="entry name" value="Kinase-like_dom_sf"/>
</dbReference>
<dbReference type="GO" id="GO:0005829">
    <property type="term" value="C:cytosol"/>
    <property type="evidence" value="ECO:0007669"/>
    <property type="project" value="TreeGrafter"/>
</dbReference>
<keyword evidence="5" id="KW-0175">Coiled coil</keyword>
<keyword evidence="4" id="KW-0067">ATP-binding</keyword>
<dbReference type="PANTHER" id="PTHR24348">
    <property type="entry name" value="SERINE/THREONINE-PROTEIN KINASE UNC-51-RELATED"/>
    <property type="match status" value="1"/>
</dbReference>
<feature type="domain" description="Protein kinase" evidence="6">
    <location>
        <begin position="336"/>
        <end position="619"/>
    </location>
</feature>
<dbReference type="OrthoDB" id="5648427at2"/>
<evidence type="ECO:0000313" key="8">
    <source>
        <dbReference type="EMBL" id="STY24397.1"/>
    </source>
</evidence>
<proteinExistence type="predicted"/>
<dbReference type="InterPro" id="IPR008271">
    <property type="entry name" value="Ser/Thr_kinase_AS"/>
</dbReference>
<organism evidence="8 10">
    <name type="scientific">Legionella steigerwaltii</name>
    <dbReference type="NCBI Taxonomy" id="460"/>
    <lineage>
        <taxon>Bacteria</taxon>
        <taxon>Pseudomonadati</taxon>
        <taxon>Pseudomonadota</taxon>
        <taxon>Gammaproteobacteria</taxon>
        <taxon>Legionellales</taxon>
        <taxon>Legionellaceae</taxon>
        <taxon>Legionella</taxon>
    </lineage>
</organism>
<keyword evidence="1" id="KW-0808">Transferase</keyword>
<dbReference type="Pfam" id="PF00069">
    <property type="entry name" value="Pkinase"/>
    <property type="match status" value="1"/>
</dbReference>
<dbReference type="GO" id="GO:0004674">
    <property type="term" value="F:protein serine/threonine kinase activity"/>
    <property type="evidence" value="ECO:0007669"/>
    <property type="project" value="UniProtKB-KW"/>
</dbReference>
<dbReference type="GO" id="GO:0016020">
    <property type="term" value="C:membrane"/>
    <property type="evidence" value="ECO:0007669"/>
    <property type="project" value="TreeGrafter"/>
</dbReference>
<dbReference type="EMBL" id="LNYZ01000010">
    <property type="protein sequence ID" value="KTD78202.1"/>
    <property type="molecule type" value="Genomic_DNA"/>
</dbReference>
<evidence type="ECO:0000313" key="10">
    <source>
        <dbReference type="Proteomes" id="UP000255110"/>
    </source>
</evidence>
<dbReference type="GO" id="GO:0005776">
    <property type="term" value="C:autophagosome"/>
    <property type="evidence" value="ECO:0007669"/>
    <property type="project" value="TreeGrafter"/>
</dbReference>
<dbReference type="PROSITE" id="PS00108">
    <property type="entry name" value="PROTEIN_KINASE_ST"/>
    <property type="match status" value="1"/>
</dbReference>
<keyword evidence="2" id="KW-0547">Nucleotide-binding</keyword>
<dbReference type="PROSITE" id="PS50011">
    <property type="entry name" value="PROTEIN_KINASE_DOM"/>
    <property type="match status" value="1"/>
</dbReference>
<dbReference type="RefSeq" id="WP_058477040.1">
    <property type="nucleotide sequence ID" value="NZ_CAAAIO010000019.1"/>
</dbReference>
<keyword evidence="3 8" id="KW-0418">Kinase</keyword>
<evidence type="ECO:0000313" key="7">
    <source>
        <dbReference type="EMBL" id="KTD78202.1"/>
    </source>
</evidence>
<dbReference type="AlphaFoldDB" id="A0A378LCI0"/>
<sequence>MPLKPVPNPQNISEIRHLNELIEQYNNQCEQNKQLYKLALKEGIQQELKKNTVYLKLLPNNALQYTTVGASGVIKTGIVNGLSGLTNPLDLNQLDAKIKNQILDIVSENMELLQRINGLADNLLAQFLNEIKQDPNNTDLSFEGKFNYFMRWYLQGHLDSEAWNLRNQIITLPTERALVSLEEWKRMTKPHLKEKRSVQYQDMDELIGKIDAERKSYQEDALSKETLSASLLKLREKVINVLNDKTLDHKVRMKTRFMYLLNAVNSELSHLNSETNRILLAETNRVFLSQKSLAIVMAMENQIKKEEFVAQLDKKPRSGEKPEPILFQIEVKNKLLKLFYLGGSNNKNWLIEDPETGEKLYVVRVEQADSTYFSAVAQVNQSKPIHKYLAQDILYCPIGQDIGCLNIAVSEFCSNGDLFSFLHKGKKSYSDEEVSKYALNFSEQVATFASCLYQIGMAYMDIKSENFLLRENCKVITADLKSVVFVAQNGEVRASNVMTTGSYDPHDFDKIVEGKRIDRPINAKEFMMYQIGLMLYDLMVGKKLDLAESPRSWIIALNNDKKSLERKETAELNFDLPIFKTEQGQKIKDLITNATRRDPETRPSFDEFIKTCQMLQESFKVVHDASHDRRIIIE</sequence>
<evidence type="ECO:0000256" key="5">
    <source>
        <dbReference type="SAM" id="Coils"/>
    </source>
</evidence>
<dbReference type="Proteomes" id="UP000054820">
    <property type="component" value="Unassembled WGS sequence"/>
</dbReference>
<evidence type="ECO:0000313" key="9">
    <source>
        <dbReference type="Proteomes" id="UP000054820"/>
    </source>
</evidence>
<keyword evidence="9" id="KW-1185">Reference proteome</keyword>
<protein>
    <submittedName>
        <fullName evidence="8">Serine/threonine protein kinase</fullName>
    </submittedName>
</protein>
<keyword evidence="8" id="KW-0723">Serine/threonine-protein kinase</keyword>
<dbReference type="GO" id="GO:0000407">
    <property type="term" value="C:phagophore assembly site"/>
    <property type="evidence" value="ECO:0007669"/>
    <property type="project" value="TreeGrafter"/>
</dbReference>
<dbReference type="InterPro" id="IPR000719">
    <property type="entry name" value="Prot_kinase_dom"/>
</dbReference>
<feature type="coiled-coil region" evidence="5">
    <location>
        <begin position="15"/>
        <end position="42"/>
    </location>
</feature>
<name>A0A378LCI0_9GAMM</name>
<evidence type="ECO:0000256" key="3">
    <source>
        <dbReference type="ARBA" id="ARBA00022777"/>
    </source>
</evidence>
<gene>
    <name evidence="7" type="ORF">Lstg_1483</name>
    <name evidence="8" type="ORF">NCTC11991_03022</name>
</gene>
<reference evidence="8 10" key="2">
    <citation type="submission" date="2018-06" db="EMBL/GenBank/DDBJ databases">
        <authorList>
            <consortium name="Pathogen Informatics"/>
            <person name="Doyle S."/>
        </authorList>
    </citation>
    <scope>NUCLEOTIDE SEQUENCE [LARGE SCALE GENOMIC DNA]</scope>
    <source>
        <strain evidence="8 10">NCTC11991</strain>
    </source>
</reference>
<evidence type="ECO:0000259" key="6">
    <source>
        <dbReference type="PROSITE" id="PS50011"/>
    </source>
</evidence>
<dbReference type="STRING" id="460.Lstg_1483"/>